<dbReference type="RefSeq" id="WP_135631749.1">
    <property type="nucleotide sequence ID" value="NZ_RQFE01000007.1"/>
</dbReference>
<accession>A0A6N4QEN1</accession>
<dbReference type="OrthoDB" id="336624at2"/>
<dbReference type="Proteomes" id="UP000297239">
    <property type="component" value="Unassembled WGS sequence"/>
</dbReference>
<comment type="caution">
    <text evidence="1">The sequence shown here is derived from an EMBL/GenBank/DDBJ whole genome shotgun (WGS) entry which is preliminary data.</text>
</comment>
<name>A0A6N4QEN1_9LEPT</name>
<organism evidence="1 2">
    <name type="scientific">Leptospira kanakyensis</name>
    <dbReference type="NCBI Taxonomy" id="2484968"/>
    <lineage>
        <taxon>Bacteria</taxon>
        <taxon>Pseudomonadati</taxon>
        <taxon>Spirochaetota</taxon>
        <taxon>Spirochaetia</taxon>
        <taxon>Leptospirales</taxon>
        <taxon>Leptospiraceae</taxon>
        <taxon>Leptospira</taxon>
    </lineage>
</organism>
<protein>
    <submittedName>
        <fullName evidence="1">Uncharacterized protein</fullName>
    </submittedName>
</protein>
<dbReference type="AlphaFoldDB" id="A0A6N4QEN1"/>
<proteinExistence type="predicted"/>
<reference evidence="1" key="1">
    <citation type="journal article" date="2019" name="PLoS Negl. Trop. Dis.">
        <title>Revisiting the worldwide diversity of Leptospira species in the environment.</title>
        <authorList>
            <person name="Vincent A.T."/>
            <person name="Schiettekatte O."/>
            <person name="Bourhy P."/>
            <person name="Veyrier F.J."/>
            <person name="Picardeau M."/>
        </authorList>
    </citation>
    <scope>NUCLEOTIDE SEQUENCE [LARGE SCALE GENOMIC DNA]</scope>
    <source>
        <strain evidence="1">201800293</strain>
    </source>
</reference>
<dbReference type="EMBL" id="RQFF01000007">
    <property type="protein sequence ID" value="TGK76417.1"/>
    <property type="molecule type" value="Genomic_DNA"/>
</dbReference>
<gene>
    <name evidence="1" type="ORF">EHQ18_00180</name>
</gene>
<evidence type="ECO:0000313" key="1">
    <source>
        <dbReference type="EMBL" id="TGK76417.1"/>
    </source>
</evidence>
<evidence type="ECO:0000313" key="2">
    <source>
        <dbReference type="Proteomes" id="UP000297239"/>
    </source>
</evidence>
<sequence>MIPTSLEQKSNEIIDDFHAFNDLFFNKIEFPYVEKDEIPFIPVMLNDSYSEEEPEYTTKDIIWKNPKYDPSR</sequence>
<keyword evidence="2" id="KW-1185">Reference proteome</keyword>